<protein>
    <submittedName>
        <fullName evidence="2">Uncharacterized protein</fullName>
    </submittedName>
</protein>
<evidence type="ECO:0000256" key="1">
    <source>
        <dbReference type="SAM" id="MobiDB-lite"/>
    </source>
</evidence>
<reference evidence="2 3" key="1">
    <citation type="submission" date="2018-10" db="EMBL/GenBank/DDBJ databases">
        <title>Improved assembly of the deer mouse Peromyscus maniculatus genome.</title>
        <authorList>
            <person name="Lassance J.-M."/>
            <person name="Hoekstra H.E."/>
        </authorList>
    </citation>
    <scope>NUCLEOTIDE SEQUENCE [LARGE SCALE GENOMIC DNA]</scope>
</reference>
<evidence type="ECO:0000313" key="2">
    <source>
        <dbReference type="Ensembl" id="ENSPEMP00000031129.1"/>
    </source>
</evidence>
<reference evidence="2" key="2">
    <citation type="submission" date="2025-08" db="UniProtKB">
        <authorList>
            <consortium name="Ensembl"/>
        </authorList>
    </citation>
    <scope>IDENTIFICATION</scope>
</reference>
<dbReference type="Proteomes" id="UP000694547">
    <property type="component" value="Chromosome 2"/>
</dbReference>
<organism evidence="2 3">
    <name type="scientific">Peromyscus maniculatus bairdii</name>
    <name type="common">Prairie deer mouse</name>
    <dbReference type="NCBI Taxonomy" id="230844"/>
    <lineage>
        <taxon>Eukaryota</taxon>
        <taxon>Metazoa</taxon>
        <taxon>Chordata</taxon>
        <taxon>Craniata</taxon>
        <taxon>Vertebrata</taxon>
        <taxon>Euteleostomi</taxon>
        <taxon>Mammalia</taxon>
        <taxon>Eutheria</taxon>
        <taxon>Euarchontoglires</taxon>
        <taxon>Glires</taxon>
        <taxon>Rodentia</taxon>
        <taxon>Myomorpha</taxon>
        <taxon>Muroidea</taxon>
        <taxon>Cricetidae</taxon>
        <taxon>Neotominae</taxon>
        <taxon>Peromyscus</taxon>
    </lineage>
</organism>
<evidence type="ECO:0000313" key="3">
    <source>
        <dbReference type="Proteomes" id="UP000694547"/>
    </source>
</evidence>
<dbReference type="GeneTree" id="ENSGT00960000191437"/>
<accession>A0A8C8U7W8</accession>
<reference evidence="2" key="3">
    <citation type="submission" date="2025-09" db="UniProtKB">
        <authorList>
            <consortium name="Ensembl"/>
        </authorList>
    </citation>
    <scope>IDENTIFICATION</scope>
</reference>
<proteinExistence type="predicted"/>
<dbReference type="Ensembl" id="ENSPEMT00000039971.1">
    <property type="protein sequence ID" value="ENSPEMP00000031129.1"/>
    <property type="gene ID" value="ENSPEMG00000030255.1"/>
</dbReference>
<name>A0A8C8U7W8_PERMB</name>
<keyword evidence="3" id="KW-1185">Reference proteome</keyword>
<dbReference type="AlphaFoldDB" id="A0A8C8U7W8"/>
<sequence>MLQKYCFIDQFIPHLGLFRIFLLTNKINFCTFLLFLPTGTCLLHPPSNSHSGLRGALPGRAQPRPAATSLDPAVRAPGSHRGRPQPGQGPSCLPIQLPSLSFGSMPRFGLGSPQPRGGKRPGAGGEQRRGQWPQSAPAPSRG</sequence>
<feature type="region of interest" description="Disordered" evidence="1">
    <location>
        <begin position="47"/>
        <end position="142"/>
    </location>
</feature>